<gene>
    <name evidence="1" type="ORF">RI048_24300</name>
</gene>
<protein>
    <submittedName>
        <fullName evidence="1">HAD family hydrolase</fullName>
    </submittedName>
</protein>
<evidence type="ECO:0000313" key="1">
    <source>
        <dbReference type="EMBL" id="MDR9851369.1"/>
    </source>
</evidence>
<dbReference type="Gene3D" id="3.40.50.1000">
    <property type="entry name" value="HAD superfamily/HAD-like"/>
    <property type="match status" value="1"/>
</dbReference>
<dbReference type="Pfam" id="PF00702">
    <property type="entry name" value="Hydrolase"/>
    <property type="match status" value="1"/>
</dbReference>
<dbReference type="EMBL" id="JAVLSJ010000017">
    <property type="protein sequence ID" value="MDR9851369.1"/>
    <property type="molecule type" value="Genomic_DNA"/>
</dbReference>
<sequence>MSTIAIDVDGVLLDYSAAYAVAWQRAFGVVPELQNPDAYWPRERWGVEHLTGSRLEYFRSHFDESFWSSLPAYDGAIDACFRLKSAGFNLVCVSAIDPCFRQAREKNLHELGFPIERVFCTEGIDGAVSPKAPALTEIAPVAFVDDYLPFMRGIPSQIHTALISRDSSGSPNVGEDLGLVDSKHACFAEFADWWLARPIYL</sequence>
<dbReference type="RefSeq" id="WP_310841445.1">
    <property type="nucleotide sequence ID" value="NZ_JAVLSJ010000017.1"/>
</dbReference>
<dbReference type="InterPro" id="IPR036412">
    <property type="entry name" value="HAD-like_sf"/>
</dbReference>
<accession>A0ABU2ET67</accession>
<name>A0ABU2ET67_9BURK</name>
<proteinExistence type="predicted"/>
<dbReference type="SUPFAM" id="SSF56784">
    <property type="entry name" value="HAD-like"/>
    <property type="match status" value="1"/>
</dbReference>
<keyword evidence="2" id="KW-1185">Reference proteome</keyword>
<reference evidence="1" key="1">
    <citation type="submission" date="2023-09" db="EMBL/GenBank/DDBJ databases">
        <title>Description of first Herbaspirillum huttiense subsp. nephrolepsisexaltata and Herbaspirillum huttiense subsp. lycopersicon.</title>
        <authorList>
            <person name="Poudel M."/>
            <person name="Sharma A."/>
            <person name="Goss E."/>
            <person name="Tapia J.H."/>
            <person name="Harmon C.M."/>
            <person name="Jones J.B."/>
        </authorList>
    </citation>
    <scope>NUCLEOTIDE SEQUENCE</scope>
    <source>
        <strain evidence="1">SE1</strain>
    </source>
</reference>
<organism evidence="1 2">
    <name type="scientific">Herbaspirillum huttiense subsp. lycopersici</name>
    <dbReference type="NCBI Taxonomy" id="3074428"/>
    <lineage>
        <taxon>Bacteria</taxon>
        <taxon>Pseudomonadati</taxon>
        <taxon>Pseudomonadota</taxon>
        <taxon>Betaproteobacteria</taxon>
        <taxon>Burkholderiales</taxon>
        <taxon>Oxalobacteraceae</taxon>
        <taxon>Herbaspirillum</taxon>
    </lineage>
</organism>
<keyword evidence="1" id="KW-0378">Hydrolase</keyword>
<evidence type="ECO:0000313" key="2">
    <source>
        <dbReference type="Proteomes" id="UP001246576"/>
    </source>
</evidence>
<dbReference type="InterPro" id="IPR023214">
    <property type="entry name" value="HAD_sf"/>
</dbReference>
<dbReference type="Proteomes" id="UP001246576">
    <property type="component" value="Unassembled WGS sequence"/>
</dbReference>
<dbReference type="GO" id="GO:0016787">
    <property type="term" value="F:hydrolase activity"/>
    <property type="evidence" value="ECO:0007669"/>
    <property type="project" value="UniProtKB-KW"/>
</dbReference>
<comment type="caution">
    <text evidence="1">The sequence shown here is derived from an EMBL/GenBank/DDBJ whole genome shotgun (WGS) entry which is preliminary data.</text>
</comment>